<evidence type="ECO:0000313" key="2">
    <source>
        <dbReference type="Proteomes" id="UP001054945"/>
    </source>
</evidence>
<name>A0AAV4XTC0_CAEEX</name>
<dbReference type="Proteomes" id="UP001054945">
    <property type="component" value="Unassembled WGS sequence"/>
</dbReference>
<organism evidence="1 2">
    <name type="scientific">Caerostris extrusa</name>
    <name type="common">Bark spider</name>
    <name type="synonym">Caerostris bankana</name>
    <dbReference type="NCBI Taxonomy" id="172846"/>
    <lineage>
        <taxon>Eukaryota</taxon>
        <taxon>Metazoa</taxon>
        <taxon>Ecdysozoa</taxon>
        <taxon>Arthropoda</taxon>
        <taxon>Chelicerata</taxon>
        <taxon>Arachnida</taxon>
        <taxon>Araneae</taxon>
        <taxon>Araneomorphae</taxon>
        <taxon>Entelegynae</taxon>
        <taxon>Araneoidea</taxon>
        <taxon>Araneidae</taxon>
        <taxon>Caerostris</taxon>
    </lineage>
</organism>
<protein>
    <submittedName>
        <fullName evidence="1">Uncharacterized protein</fullName>
    </submittedName>
</protein>
<evidence type="ECO:0000313" key="1">
    <source>
        <dbReference type="EMBL" id="GIY98406.1"/>
    </source>
</evidence>
<accession>A0AAV4XTC0</accession>
<reference evidence="1 2" key="1">
    <citation type="submission" date="2021-06" db="EMBL/GenBank/DDBJ databases">
        <title>Caerostris extrusa draft genome.</title>
        <authorList>
            <person name="Kono N."/>
            <person name="Arakawa K."/>
        </authorList>
    </citation>
    <scope>NUCLEOTIDE SEQUENCE [LARGE SCALE GENOMIC DNA]</scope>
</reference>
<gene>
    <name evidence="1" type="ORF">CEXT_260661</name>
</gene>
<sequence>MEGSQRTLHVPGIMDQCLVIFSGNRRGNIMRAADVPDWNTSILARLLFFSHLTTERFCIVSYAGKKTNISSTGYIHGRYQRTLHVPWIMDQCLVIFSGNRRGNIVRAADVPDWHTSPIPS</sequence>
<keyword evidence="2" id="KW-1185">Reference proteome</keyword>
<comment type="caution">
    <text evidence="1">The sequence shown here is derived from an EMBL/GenBank/DDBJ whole genome shotgun (WGS) entry which is preliminary data.</text>
</comment>
<dbReference type="EMBL" id="BPLR01000923">
    <property type="protein sequence ID" value="GIY98406.1"/>
    <property type="molecule type" value="Genomic_DNA"/>
</dbReference>
<proteinExistence type="predicted"/>
<dbReference type="AlphaFoldDB" id="A0AAV4XTC0"/>